<dbReference type="PANTHER" id="PTHR43706">
    <property type="entry name" value="NADH DEHYDROGENASE"/>
    <property type="match status" value="1"/>
</dbReference>
<keyword evidence="4" id="KW-0560">Oxidoreductase</keyword>
<dbReference type="STRING" id="1921764.BSR28_07485"/>
<keyword evidence="3" id="KW-0274">FAD</keyword>
<comment type="caution">
    <text evidence="8">The sequence shown here is derived from an EMBL/GenBank/DDBJ whole genome shotgun (WGS) entry which is preliminary data.</text>
</comment>
<evidence type="ECO:0000256" key="5">
    <source>
        <dbReference type="ARBA" id="ARBA00023027"/>
    </source>
</evidence>
<dbReference type="InterPro" id="IPR036188">
    <property type="entry name" value="FAD/NAD-bd_sf"/>
</dbReference>
<dbReference type="EMBL" id="MQSV01000004">
    <property type="protein sequence ID" value="OKL47333.1"/>
    <property type="molecule type" value="Genomic_DNA"/>
</dbReference>
<evidence type="ECO:0000256" key="2">
    <source>
        <dbReference type="ARBA" id="ARBA00022630"/>
    </source>
</evidence>
<feature type="compositionally biased region" description="Basic and acidic residues" evidence="6">
    <location>
        <begin position="467"/>
        <end position="481"/>
    </location>
</feature>
<dbReference type="SUPFAM" id="SSF51905">
    <property type="entry name" value="FAD/NAD(P)-binding domain"/>
    <property type="match status" value="1"/>
</dbReference>
<dbReference type="PANTHER" id="PTHR43706:SF45">
    <property type="entry name" value="NADH DEHYDROGENASE-LIKE PROTEIN RV1812C"/>
    <property type="match status" value="1"/>
</dbReference>
<evidence type="ECO:0000256" key="1">
    <source>
        <dbReference type="ARBA" id="ARBA00005272"/>
    </source>
</evidence>
<name>A0A1Q5PL19_9ACTO</name>
<feature type="region of interest" description="Disordered" evidence="6">
    <location>
        <begin position="462"/>
        <end position="498"/>
    </location>
</feature>
<feature type="domain" description="FAD/NAD(P)-binding" evidence="7">
    <location>
        <begin position="28"/>
        <end position="364"/>
    </location>
</feature>
<evidence type="ECO:0000313" key="8">
    <source>
        <dbReference type="EMBL" id="OKL47333.1"/>
    </source>
</evidence>
<feature type="compositionally biased region" description="Polar residues" evidence="6">
    <location>
        <begin position="487"/>
        <end position="498"/>
    </location>
</feature>
<reference evidence="8 9" key="1">
    <citation type="submission" date="2016-11" db="EMBL/GenBank/DDBJ databases">
        <title>Actinomyces gypaetusis sp. nov. isolated from the vulture Gypaetus barbatus in Qinghai Tibet Plateau China.</title>
        <authorList>
            <person name="Meng X."/>
        </authorList>
    </citation>
    <scope>NUCLEOTIDE SEQUENCE [LARGE SCALE GENOMIC DNA]</scope>
    <source>
        <strain evidence="8 9">VUL4_2</strain>
    </source>
</reference>
<keyword evidence="5" id="KW-0520">NAD</keyword>
<dbReference type="InterPro" id="IPR023753">
    <property type="entry name" value="FAD/NAD-binding_dom"/>
</dbReference>
<dbReference type="Proteomes" id="UP000186785">
    <property type="component" value="Unassembled WGS sequence"/>
</dbReference>
<dbReference type="Pfam" id="PF07992">
    <property type="entry name" value="Pyr_redox_2"/>
    <property type="match status" value="1"/>
</dbReference>
<dbReference type="GO" id="GO:0003954">
    <property type="term" value="F:NADH dehydrogenase activity"/>
    <property type="evidence" value="ECO:0007669"/>
    <property type="project" value="InterPro"/>
</dbReference>
<dbReference type="AlphaFoldDB" id="A0A1Q5PL19"/>
<gene>
    <name evidence="8" type="ORF">BSR29_06795</name>
</gene>
<evidence type="ECO:0000256" key="4">
    <source>
        <dbReference type="ARBA" id="ARBA00023002"/>
    </source>
</evidence>
<dbReference type="Gene3D" id="3.50.50.100">
    <property type="match status" value="1"/>
</dbReference>
<evidence type="ECO:0000313" key="9">
    <source>
        <dbReference type="Proteomes" id="UP000186785"/>
    </source>
</evidence>
<evidence type="ECO:0000256" key="3">
    <source>
        <dbReference type="ARBA" id="ARBA00022827"/>
    </source>
</evidence>
<sequence>MGGALYGAYQLTQPKYFELAEPQKRPVKVIVAGGGYIGLIAAQNLRRRFRPEDVQITVIDPRPYMTYQPFLPEAAGGNIEARHVVAPHRIALPGCELVVGSIAGINHAQKKVTIRPETGETHQGENPTYEREYDHIIIGLGAQPRTLPIPGLADMALGFKQVEEAINLRNRVLTKIETASSTLDDAERERLLTFVFVGGGFAGIEAIGEVEDMARAAVRRIDNLEMSQLRFVMVEGARRILPELGEELGGYALEQLTNRGIEVKLNTFLSSCENGHIVLSDGTEFEADTLVWTAGVKANPVLGESDLPLDERERVITNAKLQVIDGTEVVEGAWAAGDCAAVPDLYAPGEATCPPTAQHAVRQGRALAENLAAHLAGQELQNYAHKNVGTVASLGLMKGVAEIMGVKLRGPMAWFAHRSYHMLAMPTWNRKARIVADWTMAMLFQREIVALGSLTSPRAAFQQAAEADAKRREARSADKSPAKVISSPATPQQKARMA</sequence>
<evidence type="ECO:0000256" key="6">
    <source>
        <dbReference type="SAM" id="MobiDB-lite"/>
    </source>
</evidence>
<dbReference type="InterPro" id="IPR045024">
    <property type="entry name" value="NDH-2"/>
</dbReference>
<keyword evidence="2" id="KW-0285">Flavoprotein</keyword>
<protein>
    <submittedName>
        <fullName evidence="8">NADH dehydrogenase</fullName>
    </submittedName>
</protein>
<accession>A0A1Q5PL19</accession>
<dbReference type="PRINTS" id="PR00368">
    <property type="entry name" value="FADPNR"/>
</dbReference>
<comment type="similarity">
    <text evidence="1">Belongs to the NADH dehydrogenase family.</text>
</comment>
<evidence type="ECO:0000259" key="7">
    <source>
        <dbReference type="Pfam" id="PF07992"/>
    </source>
</evidence>
<organism evidence="8 9">
    <name type="scientific">Boudabousia liubingyangii</name>
    <dbReference type="NCBI Taxonomy" id="1921764"/>
    <lineage>
        <taxon>Bacteria</taxon>
        <taxon>Bacillati</taxon>
        <taxon>Actinomycetota</taxon>
        <taxon>Actinomycetes</taxon>
        <taxon>Actinomycetales</taxon>
        <taxon>Actinomycetaceae</taxon>
        <taxon>Boudabousia</taxon>
    </lineage>
</organism>
<proteinExistence type="inferred from homology"/>
<keyword evidence="9" id="KW-1185">Reference proteome</keyword>